<dbReference type="Gene3D" id="3.30.70.1290">
    <property type="entry name" value="Transposase IS200-like"/>
    <property type="match status" value="1"/>
</dbReference>
<evidence type="ECO:0000313" key="3">
    <source>
        <dbReference type="Proteomes" id="UP001275315"/>
    </source>
</evidence>
<dbReference type="Pfam" id="PF01797">
    <property type="entry name" value="Y1_Tnp"/>
    <property type="match status" value="1"/>
</dbReference>
<evidence type="ECO:0000313" key="2">
    <source>
        <dbReference type="EMBL" id="MDY0409201.1"/>
    </source>
</evidence>
<dbReference type="PANTHER" id="PTHR34322:SF2">
    <property type="entry name" value="TRANSPOSASE IS200-LIKE DOMAIN-CONTAINING PROTEIN"/>
    <property type="match status" value="1"/>
</dbReference>
<organism evidence="2 3">
    <name type="scientific">Paracerasibacillus soli</name>
    <dbReference type="NCBI Taxonomy" id="480284"/>
    <lineage>
        <taxon>Bacteria</taxon>
        <taxon>Bacillati</taxon>
        <taxon>Bacillota</taxon>
        <taxon>Bacilli</taxon>
        <taxon>Bacillales</taxon>
        <taxon>Bacillaceae</taxon>
        <taxon>Paracerasibacillus</taxon>
    </lineage>
</organism>
<dbReference type="SUPFAM" id="SSF143422">
    <property type="entry name" value="Transposase IS200-like"/>
    <property type="match status" value="1"/>
</dbReference>
<dbReference type="EMBL" id="JAWDIQ010000002">
    <property type="protein sequence ID" value="MDY0409201.1"/>
    <property type="molecule type" value="Genomic_DNA"/>
</dbReference>
<dbReference type="RefSeq" id="WP_320380009.1">
    <property type="nucleotide sequence ID" value="NZ_JAWDIQ010000002.1"/>
</dbReference>
<keyword evidence="3" id="KW-1185">Reference proteome</keyword>
<dbReference type="SMART" id="SM01321">
    <property type="entry name" value="Y1_Tnp"/>
    <property type="match status" value="1"/>
</dbReference>
<accession>A0ABU5CS94</accession>
<evidence type="ECO:0000259" key="1">
    <source>
        <dbReference type="SMART" id="SM01321"/>
    </source>
</evidence>
<feature type="domain" description="Transposase IS200-like" evidence="1">
    <location>
        <begin position="9"/>
        <end position="123"/>
    </location>
</feature>
<gene>
    <name evidence="2" type="ORF">RWD45_12290</name>
</gene>
<name>A0ABU5CS94_9BACI</name>
<dbReference type="PANTHER" id="PTHR34322">
    <property type="entry name" value="TRANSPOSASE, Y1_TNP DOMAIN-CONTAINING"/>
    <property type="match status" value="1"/>
</dbReference>
<dbReference type="InterPro" id="IPR002686">
    <property type="entry name" value="Transposase_17"/>
</dbReference>
<protein>
    <submittedName>
        <fullName evidence="2">Transposase</fullName>
    </submittedName>
</protein>
<dbReference type="NCBIfam" id="NF047646">
    <property type="entry name" value="REP_Tyr_transpos"/>
    <property type="match status" value="1"/>
</dbReference>
<dbReference type="InterPro" id="IPR036515">
    <property type="entry name" value="Transposase_17_sf"/>
</dbReference>
<dbReference type="Proteomes" id="UP001275315">
    <property type="component" value="Unassembled WGS sequence"/>
</dbReference>
<reference evidence="2 3" key="1">
    <citation type="submission" date="2023-10" db="EMBL/GenBank/DDBJ databases">
        <title>Virgibacillus soli CC-YMP-6 genome.</title>
        <authorList>
            <person name="Miliotis G."/>
            <person name="Sengupta P."/>
            <person name="Hameed A."/>
            <person name="Chuvochina M."/>
            <person name="Mcdonagh F."/>
            <person name="Simpson A.C."/>
            <person name="Singh N.K."/>
            <person name="Rekha P.D."/>
            <person name="Raman K."/>
            <person name="Hugenholtz P."/>
            <person name="Venkateswaran K."/>
        </authorList>
    </citation>
    <scope>NUCLEOTIDE SEQUENCE [LARGE SCALE GENOMIC DNA]</scope>
    <source>
        <strain evidence="2 3">CC-YMP-6</strain>
    </source>
</reference>
<proteinExistence type="predicted"/>
<sequence length="187" mass="22452">MPRKARIQSKTGVYHIMLRGANRQEIFHDDEDCMRFLETIQRYKSKSGIKVFAWCLMGNHVHLLLKEGIEDISNTMRRIGVSFVSYYHWKYKTTGHLFQDRFRSENVESDRYLLTVTRYIHQNPIMAGLTRKVEEWKWSSCLGYYGKQYFPMGLLDKDFVLEKFLIMRKQLEECLEIIMNYKMVINV</sequence>
<comment type="caution">
    <text evidence="2">The sequence shown here is derived from an EMBL/GenBank/DDBJ whole genome shotgun (WGS) entry which is preliminary data.</text>
</comment>